<evidence type="ECO:0000256" key="1">
    <source>
        <dbReference type="ARBA" id="ARBA00001947"/>
    </source>
</evidence>
<keyword evidence="2" id="KW-0479">Metal-binding</keyword>
<accession>A0ABW0IGK7</accession>
<keyword evidence="4" id="KW-0862">Zinc</keyword>
<dbReference type="SUPFAM" id="SSF53187">
    <property type="entry name" value="Zn-dependent exopeptidases"/>
    <property type="match status" value="1"/>
</dbReference>
<dbReference type="InterPro" id="IPR055438">
    <property type="entry name" value="AstE_AspA_cat"/>
</dbReference>
<evidence type="ECO:0000256" key="4">
    <source>
        <dbReference type="ARBA" id="ARBA00022833"/>
    </source>
</evidence>
<keyword evidence="7" id="KW-1185">Reference proteome</keyword>
<comment type="caution">
    <text evidence="6">The sequence shown here is derived from an EMBL/GenBank/DDBJ whole genome shotgun (WGS) entry which is preliminary data.</text>
</comment>
<gene>
    <name evidence="6" type="ORF">ACFPMF_19315</name>
</gene>
<dbReference type="Gene3D" id="3.40.630.10">
    <property type="entry name" value="Zn peptidases"/>
    <property type="match status" value="1"/>
</dbReference>
<evidence type="ECO:0000259" key="5">
    <source>
        <dbReference type="Pfam" id="PF24827"/>
    </source>
</evidence>
<protein>
    <submittedName>
        <fullName evidence="6">Succinylglutamate desuccinylase/aspartoacylase family protein</fullName>
    </submittedName>
</protein>
<sequence length="329" mass="35824">MSQHTDTIVKMVLDSGRDGPHILLLSGVHGDEYEPMIVNHRLYQQLKGQIVRGRITFVPNGNETAYQSASRYGTDGLDLARICPGNRTGTCSEQSAYLVSELIKTADYLIDMHTGGVLYDIFPLAGYGLHTNPDVLNQQRRMALSYGLPLVWGTDPRPDGRTLSVARDAGIPAIYLEYGGGTGFRSYVVDAYVAGTLNLLRQLGMIAGEWIKPAPEKVFWIEDARQDSGFLQGKMPSPADGIYLADARVGQQIEKGAKWGRLANPVTGTTTDLFADESGLVFLMRNTVKVGEGDALGGILPITQPGKVTIDEEGNATKEPEVDFTSVFR</sequence>
<name>A0ABW0IGK7_9BACT</name>
<dbReference type="InterPro" id="IPR043795">
    <property type="entry name" value="N-alpha-Ac-DABA-like"/>
</dbReference>
<dbReference type="Proteomes" id="UP001596106">
    <property type="component" value="Unassembled WGS sequence"/>
</dbReference>
<feature type="domain" description="Succinylglutamate desuccinylase/Aspartoacylase catalytic" evidence="5">
    <location>
        <begin position="18"/>
        <end position="202"/>
    </location>
</feature>
<reference evidence="7" key="1">
    <citation type="journal article" date="2019" name="Int. J. Syst. Evol. Microbiol.">
        <title>The Global Catalogue of Microorganisms (GCM) 10K type strain sequencing project: providing services to taxonomists for standard genome sequencing and annotation.</title>
        <authorList>
            <consortium name="The Broad Institute Genomics Platform"/>
            <consortium name="The Broad Institute Genome Sequencing Center for Infectious Disease"/>
            <person name="Wu L."/>
            <person name="Ma J."/>
        </authorList>
    </citation>
    <scope>NUCLEOTIDE SEQUENCE [LARGE SCALE GENOMIC DNA]</scope>
    <source>
        <strain evidence="7">CCUG 55250</strain>
    </source>
</reference>
<proteinExistence type="predicted"/>
<dbReference type="PANTHER" id="PTHR37326">
    <property type="entry name" value="BLL3975 PROTEIN"/>
    <property type="match status" value="1"/>
</dbReference>
<evidence type="ECO:0000256" key="3">
    <source>
        <dbReference type="ARBA" id="ARBA00022801"/>
    </source>
</evidence>
<dbReference type="RefSeq" id="WP_379848374.1">
    <property type="nucleotide sequence ID" value="NZ_JBHSMA010000006.1"/>
</dbReference>
<dbReference type="CDD" id="cd06230">
    <property type="entry name" value="M14_ASTE_ASPA_like"/>
    <property type="match status" value="1"/>
</dbReference>
<dbReference type="Pfam" id="PF24827">
    <property type="entry name" value="AstE_AspA_cat"/>
    <property type="match status" value="1"/>
</dbReference>
<dbReference type="EMBL" id="JBHSMA010000006">
    <property type="protein sequence ID" value="MFC5411481.1"/>
    <property type="molecule type" value="Genomic_DNA"/>
</dbReference>
<dbReference type="PIRSF" id="PIRSF039012">
    <property type="entry name" value="ASP"/>
    <property type="match status" value="1"/>
</dbReference>
<dbReference type="InterPro" id="IPR053138">
    <property type="entry name" value="N-alpha-Ac-DABA_deacetylase"/>
</dbReference>
<evidence type="ECO:0000313" key="7">
    <source>
        <dbReference type="Proteomes" id="UP001596106"/>
    </source>
</evidence>
<evidence type="ECO:0000256" key="2">
    <source>
        <dbReference type="ARBA" id="ARBA00022723"/>
    </source>
</evidence>
<comment type="cofactor">
    <cofactor evidence="1">
        <name>Zn(2+)</name>
        <dbReference type="ChEBI" id="CHEBI:29105"/>
    </cofactor>
</comment>
<organism evidence="6 7">
    <name type="scientific">Larkinella bovis</name>
    <dbReference type="NCBI Taxonomy" id="683041"/>
    <lineage>
        <taxon>Bacteria</taxon>
        <taxon>Pseudomonadati</taxon>
        <taxon>Bacteroidota</taxon>
        <taxon>Cytophagia</taxon>
        <taxon>Cytophagales</taxon>
        <taxon>Spirosomataceae</taxon>
        <taxon>Larkinella</taxon>
    </lineage>
</organism>
<evidence type="ECO:0000313" key="6">
    <source>
        <dbReference type="EMBL" id="MFC5411481.1"/>
    </source>
</evidence>
<dbReference type="PANTHER" id="PTHR37326:SF1">
    <property type="entry name" value="BLL3975 PROTEIN"/>
    <property type="match status" value="1"/>
</dbReference>
<keyword evidence="3" id="KW-0378">Hydrolase</keyword>